<dbReference type="EnsemblFungi" id="CEF79647">
    <property type="protein sequence ID" value="CEF79647"/>
    <property type="gene ID" value="FGRRES_16085"/>
</dbReference>
<reference evidence="3 4" key="1">
    <citation type="journal article" date="2007" name="Science">
        <title>The Fusarium graminearum genome reveals a link between localized polymorphism and pathogen specialization.</title>
        <authorList>
            <person name="Cuomo C.A."/>
            <person name="Gueldener U."/>
            <person name="Xu J.-R."/>
            <person name="Trail F."/>
            <person name="Turgeon B.G."/>
            <person name="Di Pietro A."/>
            <person name="Walton J.D."/>
            <person name="Ma L.-J."/>
            <person name="Baker S.E."/>
            <person name="Rep M."/>
            <person name="Adam G."/>
            <person name="Antoniw J."/>
            <person name="Baldwin T."/>
            <person name="Calvo S.E."/>
            <person name="Chang Y.-L."/>
            <person name="DeCaprio D."/>
            <person name="Gale L.R."/>
            <person name="Gnerre S."/>
            <person name="Goswami R.S."/>
            <person name="Hammond-Kosack K."/>
            <person name="Harris L.J."/>
            <person name="Hilburn K."/>
            <person name="Kennell J.C."/>
            <person name="Kroken S."/>
            <person name="Magnuson J.K."/>
            <person name="Mannhaupt G."/>
            <person name="Mauceli E.W."/>
            <person name="Mewes H.-W."/>
            <person name="Mitterbauer R."/>
            <person name="Muehlbauer G."/>
            <person name="Muensterkoetter M."/>
            <person name="Nelson D."/>
            <person name="O'Donnell K."/>
            <person name="Ouellet T."/>
            <person name="Qi W."/>
            <person name="Quesneville H."/>
            <person name="Roncero M.I.G."/>
            <person name="Seong K.-Y."/>
            <person name="Tetko I.V."/>
            <person name="Urban M."/>
            <person name="Waalwijk C."/>
            <person name="Ward T.J."/>
            <person name="Yao J."/>
            <person name="Birren B.W."/>
            <person name="Kistler H.C."/>
        </authorList>
    </citation>
    <scope>NUCLEOTIDE SEQUENCE [LARGE SCALE GENOMIC DNA]</scope>
    <source>
        <strain evidence="4">ATCC MYA-4620 / CBS 123657 / FGSC 9075 / NRRL 31084 / PH-1</strain>
        <strain evidence="3">PH-1 / ATCC MYA-4620 / FGSC 9075 / NRRL 31084</strain>
    </source>
</reference>
<dbReference type="Proteomes" id="UP000070720">
    <property type="component" value="Chromosome 2"/>
</dbReference>
<dbReference type="Pfam" id="PF12937">
    <property type="entry name" value="F-box-like"/>
    <property type="match status" value="1"/>
</dbReference>
<dbReference type="SUPFAM" id="SSF52047">
    <property type="entry name" value="RNI-like"/>
    <property type="match status" value="1"/>
</dbReference>
<dbReference type="STRING" id="229533.A0A098DMG8"/>
<feature type="domain" description="F-box" evidence="1">
    <location>
        <begin position="1"/>
        <end position="44"/>
    </location>
</feature>
<evidence type="ECO:0000313" key="3">
    <source>
        <dbReference type="EnsemblFungi" id="CEF79647"/>
    </source>
</evidence>
<accession>A0A0E0S822</accession>
<evidence type="ECO:0000313" key="2">
    <source>
        <dbReference type="EMBL" id="CEF79647.1"/>
    </source>
</evidence>
<reference evidence="3" key="4">
    <citation type="submission" date="2017-01" db="UniProtKB">
        <authorList>
            <consortium name="EnsemblFungi"/>
        </authorList>
    </citation>
    <scope>IDENTIFICATION</scope>
    <source>
        <strain evidence="3">PH-1 / ATCC MYA-4620 / FGSC 9075 / NRRL 31084</strain>
    </source>
</reference>
<gene>
    <name evidence="2" type="ORF">FGRAMPH1_01T15695</name>
</gene>
<dbReference type="PROSITE" id="PS50181">
    <property type="entry name" value="FBOX"/>
    <property type="match status" value="1"/>
</dbReference>
<dbReference type="VEuPathDB" id="FungiDB:FGRAMPH1_01G15695"/>
<protein>
    <submittedName>
        <fullName evidence="2">Chromosome 2, complete genome</fullName>
    </submittedName>
</protein>
<dbReference type="SUPFAM" id="SSF81383">
    <property type="entry name" value="F-box domain"/>
    <property type="match status" value="1"/>
</dbReference>
<sequence length="645" mass="74203">MLTLLPPEVLENICQKLNGRDLKCLSLTSRWVHKAAFRQIWRSITIFPRSPRERHCITPMGPPQQCLQSTRELRFEADAMHCVHAHDCLGYMGKWLDKDPLMHDTWEERSDSFGYERGRLVRVKYECLAQRTMAMLKRFEDGQLEVFDWNYTTCIPSEVLEYLSLKHRSIQSLSFTTDPFCSRFNRWSRTTDLNFSVFHNIRSFSWRAPMGCHFSNISNLVQTNAAHLEELEVDLQSWSRQWEDRETRVVRRTDSDKWDKTPASTMLAREMFGLDHDPAARTWFPKMRSLKLARVPLRDETTKKTVTAASINLAGLTSLTLIMCPYWTLLLQDMAQYPTPVQVKSFEILDFYLQTPNVTSIKKVTTITDFLDSFDGLEEVFISHCGPTPVLEFWKHLARHASTLKAFVHHQRITDLDDELIISRKGKDVADPGISLTDRAIIRQDPTRNSLSTLNLEFLGLTCAPEYLREILLPFVSKGSLKVLHIRQTGANVGTYSPCVFDNALDMRITQAEQNGETIENYTNGGHVLDSEPKQNSISLRDTSTAIRERREWKTPPLRQSSRDFADWVFGPDGVTSLEYIVAGDLSHGSRYYERNALICRSTGGGRRYRVISQKAGGKEWIDVKSRFGRALEACPVENIVPEYN</sequence>
<dbReference type="InterPro" id="IPR036047">
    <property type="entry name" value="F-box-like_dom_sf"/>
</dbReference>
<dbReference type="InterPro" id="IPR001810">
    <property type="entry name" value="F-box_dom"/>
</dbReference>
<dbReference type="AlphaFoldDB" id="A0A098DMG8"/>
<evidence type="ECO:0000313" key="4">
    <source>
        <dbReference type="Proteomes" id="UP000070720"/>
    </source>
</evidence>
<accession>A0A098DMG8</accession>
<reference evidence="2 4" key="3">
    <citation type="journal article" date="2015" name="BMC Genomics">
        <title>The completed genome sequence of the pathogenic ascomycete fungus Fusarium graminearum.</title>
        <authorList>
            <person name="King R."/>
            <person name="Urban M."/>
            <person name="Hammond-Kosack M.C."/>
            <person name="Hassani-Pak K."/>
            <person name="Hammond-Kosack K.E."/>
        </authorList>
    </citation>
    <scope>NUCLEOTIDE SEQUENCE [LARGE SCALE GENOMIC DNA]</scope>
    <source>
        <strain evidence="4">ATCC MYA-4620 / CBS 123657 / FGSC 9075 / NRRL 31084 / PH-1</strain>
        <strain evidence="2">PH-1</strain>
    </source>
</reference>
<proteinExistence type="predicted"/>
<name>A0A098DMG8_GIBZE</name>
<dbReference type="EMBL" id="HG970333">
    <property type="protein sequence ID" value="CEF79647.1"/>
    <property type="molecule type" value="Genomic_DNA"/>
</dbReference>
<evidence type="ECO:0000259" key="1">
    <source>
        <dbReference type="PROSITE" id="PS50181"/>
    </source>
</evidence>
<dbReference type="InParanoid" id="A0A098DMG8"/>
<keyword evidence="4" id="KW-1185">Reference proteome</keyword>
<reference evidence="3 4" key="2">
    <citation type="journal article" date="2010" name="Nature">
        <title>Comparative genomics reveals mobile pathogenicity chromosomes in Fusarium.</title>
        <authorList>
            <person name="Ma L.J."/>
            <person name="van der Does H.C."/>
            <person name="Borkovich K.A."/>
            <person name="Coleman J.J."/>
            <person name="Daboussi M.J."/>
            <person name="Di Pietro A."/>
            <person name="Dufresne M."/>
            <person name="Freitag M."/>
            <person name="Grabherr M."/>
            <person name="Henrissat B."/>
            <person name="Houterman P.M."/>
            <person name="Kang S."/>
            <person name="Shim W.B."/>
            <person name="Woloshuk C."/>
            <person name="Xie X."/>
            <person name="Xu J.R."/>
            <person name="Antoniw J."/>
            <person name="Baker S.E."/>
            <person name="Bluhm B.H."/>
            <person name="Breakspear A."/>
            <person name="Brown D.W."/>
            <person name="Butchko R.A."/>
            <person name="Chapman S."/>
            <person name="Coulson R."/>
            <person name="Coutinho P.M."/>
            <person name="Danchin E.G."/>
            <person name="Diener A."/>
            <person name="Gale L.R."/>
            <person name="Gardiner D.M."/>
            <person name="Goff S."/>
            <person name="Hammond-Kosack K.E."/>
            <person name="Hilburn K."/>
            <person name="Hua-Van A."/>
            <person name="Jonkers W."/>
            <person name="Kazan K."/>
            <person name="Kodira C.D."/>
            <person name="Koehrsen M."/>
            <person name="Kumar L."/>
            <person name="Lee Y.H."/>
            <person name="Li L."/>
            <person name="Manners J.M."/>
            <person name="Miranda-Saavedra D."/>
            <person name="Mukherjee M."/>
            <person name="Park G."/>
            <person name="Park J."/>
            <person name="Park S.Y."/>
            <person name="Proctor R.H."/>
            <person name="Regev A."/>
            <person name="Ruiz-Roldan M.C."/>
            <person name="Sain D."/>
            <person name="Sakthikumar S."/>
            <person name="Sykes S."/>
            <person name="Schwartz D.C."/>
            <person name="Turgeon B.G."/>
            <person name="Wapinski I."/>
            <person name="Yoder O."/>
            <person name="Young S."/>
            <person name="Zeng Q."/>
            <person name="Zhou S."/>
            <person name="Galagan J."/>
            <person name="Cuomo C.A."/>
            <person name="Kistler H.C."/>
            <person name="Rep M."/>
        </authorList>
    </citation>
    <scope>GENOME REANNOTATION</scope>
    <source>
        <strain evidence="4">ATCC MYA-4620 / CBS 123657 / FGSC 9075 / NRRL 31084 / PH-1</strain>
        <strain evidence="3">PH-1 / ATCC MYA-4620 / FGSC 9075 / NRRL 31084</strain>
    </source>
</reference>
<organism evidence="2 4">
    <name type="scientific">Gibberella zeae (strain ATCC MYA-4620 / CBS 123657 / FGSC 9075 / NRRL 31084 / PH-1)</name>
    <name type="common">Wheat head blight fungus</name>
    <name type="synonym">Fusarium graminearum</name>
    <dbReference type="NCBI Taxonomy" id="229533"/>
    <lineage>
        <taxon>Eukaryota</taxon>
        <taxon>Fungi</taxon>
        <taxon>Dikarya</taxon>
        <taxon>Ascomycota</taxon>
        <taxon>Pezizomycotina</taxon>
        <taxon>Sordariomycetes</taxon>
        <taxon>Hypocreomycetidae</taxon>
        <taxon>Hypocreales</taxon>
        <taxon>Nectriaceae</taxon>
        <taxon>Fusarium</taxon>
    </lineage>
</organism>